<name>A0A1D8D935_CHLLM</name>
<dbReference type="InterPro" id="IPR005031">
    <property type="entry name" value="COQ10_START"/>
</dbReference>
<dbReference type="SUPFAM" id="SSF55961">
    <property type="entry name" value="Bet v1-like"/>
    <property type="match status" value="1"/>
</dbReference>
<protein>
    <recommendedName>
        <fullName evidence="2">Coenzyme Q-binding protein COQ10 START domain-containing protein</fullName>
    </recommendedName>
</protein>
<dbReference type="Gene3D" id="3.30.530.20">
    <property type="match status" value="1"/>
</dbReference>
<dbReference type="PANTHER" id="PTHR34060">
    <property type="entry name" value="POLYKETIDE CYCLASE / DEHYDRASE AND LIPID TRANSPORT PROTEIN"/>
    <property type="match status" value="1"/>
</dbReference>
<dbReference type="PANTHER" id="PTHR34060:SF1">
    <property type="entry name" value="POLYKETIDE CYCLASE _ DEHYDRASE AND LIPID TRANSPORT PROTEIN"/>
    <property type="match status" value="1"/>
</dbReference>
<dbReference type="InterPro" id="IPR023393">
    <property type="entry name" value="START-like_dom_sf"/>
</dbReference>
<dbReference type="AlphaFoldDB" id="A0A1D8D935"/>
<dbReference type="KEGG" id="clz:BIU88_09200"/>
<proteinExistence type="inferred from homology"/>
<evidence type="ECO:0000313" key="3">
    <source>
        <dbReference type="EMBL" id="AOS84289.1"/>
    </source>
</evidence>
<reference evidence="3" key="1">
    <citation type="submission" date="2016-09" db="EMBL/GenBank/DDBJ databases">
        <title>Genome sequence of Chlorobaculum limnaeum.</title>
        <authorList>
            <person name="Liu Z."/>
            <person name="Tank M."/>
            <person name="Bryant D.A."/>
        </authorList>
    </citation>
    <scope>NUCLEOTIDE SEQUENCE [LARGE SCALE GENOMIC DNA]</scope>
    <source>
        <strain evidence="3">DSM 1677</strain>
    </source>
</reference>
<comment type="similarity">
    <text evidence="1">Belongs to the ribosome association toxin RatA family.</text>
</comment>
<organism evidence="3 4">
    <name type="scientific">Chlorobaculum limnaeum</name>
    <dbReference type="NCBI Taxonomy" id="274537"/>
    <lineage>
        <taxon>Bacteria</taxon>
        <taxon>Pseudomonadati</taxon>
        <taxon>Chlorobiota</taxon>
        <taxon>Chlorobiia</taxon>
        <taxon>Chlorobiales</taxon>
        <taxon>Chlorobiaceae</taxon>
        <taxon>Chlorobaculum</taxon>
    </lineage>
</organism>
<evidence type="ECO:0000259" key="2">
    <source>
        <dbReference type="Pfam" id="PF03364"/>
    </source>
</evidence>
<feature type="domain" description="Coenzyme Q-binding protein COQ10 START" evidence="2">
    <location>
        <begin position="59"/>
        <end position="180"/>
    </location>
</feature>
<evidence type="ECO:0000256" key="1">
    <source>
        <dbReference type="ARBA" id="ARBA00008918"/>
    </source>
</evidence>
<gene>
    <name evidence="3" type="ORF">BIU88_09200</name>
</gene>
<dbReference type="CDD" id="cd08866">
    <property type="entry name" value="SRPBCC_11"/>
    <property type="match status" value="1"/>
</dbReference>
<evidence type="ECO:0000313" key="4">
    <source>
        <dbReference type="Proteomes" id="UP000095185"/>
    </source>
</evidence>
<dbReference type="Pfam" id="PF03364">
    <property type="entry name" value="Polyketide_cyc"/>
    <property type="match status" value="1"/>
</dbReference>
<sequence>MISIIAFLPLILTLKPHQCKADNSRIQPSEATREYEKLIKIEITKMPDGVTGMKSTIYIDAPPAMVWKVLTDYNNLKLYIPKMVESDLVEDKGSLKVIALIGEFRVLLFKKTIRVTINMHETYPSKIDYEQISGDFEIYKGSWSLQKYSTKGTILTYVSEIKPSFVAPDFIFQGMLKKDMVAGLSALKVEAERLQAIEFGNDAGLKK</sequence>
<dbReference type="Proteomes" id="UP000095185">
    <property type="component" value="Chromosome"/>
</dbReference>
<dbReference type="OrthoDB" id="597937at2"/>
<dbReference type="STRING" id="274537.BIU88_09200"/>
<accession>A0A1D8D935</accession>
<keyword evidence="4" id="KW-1185">Reference proteome</keyword>
<dbReference type="EMBL" id="CP017305">
    <property type="protein sequence ID" value="AOS84289.1"/>
    <property type="molecule type" value="Genomic_DNA"/>
</dbReference>